<evidence type="ECO:0000313" key="2">
    <source>
        <dbReference type="Proteomes" id="UP001283361"/>
    </source>
</evidence>
<sequence length="157" mass="16834">MSSVARILIVGSCSATLGCDDRYLQGQGARASGCILVHTGVSDKLKPEKGVPVASFVSGSQLEHHDSEAVSFAGCPRTASPGPPLWKVLLQPGGGHFTRLQGQYDRVGLRDSMPITTRAFDLFLTCWETGLVEWRHCQDWLSQDEQPLTPGVPGGVS</sequence>
<accession>A0AAE1AYF2</accession>
<comment type="caution">
    <text evidence="1">The sequence shown here is derived from an EMBL/GenBank/DDBJ whole genome shotgun (WGS) entry which is preliminary data.</text>
</comment>
<reference evidence="1" key="1">
    <citation type="journal article" date="2023" name="G3 (Bethesda)">
        <title>A reference genome for the long-term kleptoplast-retaining sea slug Elysia crispata morphotype clarki.</title>
        <authorList>
            <person name="Eastman K.E."/>
            <person name="Pendleton A.L."/>
            <person name="Shaikh M.A."/>
            <person name="Suttiyut T."/>
            <person name="Ogas R."/>
            <person name="Tomko P."/>
            <person name="Gavelis G."/>
            <person name="Widhalm J.R."/>
            <person name="Wisecaver J.H."/>
        </authorList>
    </citation>
    <scope>NUCLEOTIDE SEQUENCE</scope>
    <source>
        <strain evidence="1">ECLA1</strain>
    </source>
</reference>
<evidence type="ECO:0000313" key="1">
    <source>
        <dbReference type="EMBL" id="KAK3796370.1"/>
    </source>
</evidence>
<organism evidence="1 2">
    <name type="scientific">Elysia crispata</name>
    <name type="common">lettuce slug</name>
    <dbReference type="NCBI Taxonomy" id="231223"/>
    <lineage>
        <taxon>Eukaryota</taxon>
        <taxon>Metazoa</taxon>
        <taxon>Spiralia</taxon>
        <taxon>Lophotrochozoa</taxon>
        <taxon>Mollusca</taxon>
        <taxon>Gastropoda</taxon>
        <taxon>Heterobranchia</taxon>
        <taxon>Euthyneura</taxon>
        <taxon>Panpulmonata</taxon>
        <taxon>Sacoglossa</taxon>
        <taxon>Placobranchoidea</taxon>
        <taxon>Plakobranchidae</taxon>
        <taxon>Elysia</taxon>
    </lineage>
</organism>
<protein>
    <submittedName>
        <fullName evidence="1">Uncharacterized protein</fullName>
    </submittedName>
</protein>
<dbReference type="EMBL" id="JAWDGP010000883">
    <property type="protein sequence ID" value="KAK3796370.1"/>
    <property type="molecule type" value="Genomic_DNA"/>
</dbReference>
<dbReference type="Proteomes" id="UP001283361">
    <property type="component" value="Unassembled WGS sequence"/>
</dbReference>
<keyword evidence="2" id="KW-1185">Reference proteome</keyword>
<gene>
    <name evidence="1" type="ORF">RRG08_026627</name>
</gene>
<dbReference type="PROSITE" id="PS51257">
    <property type="entry name" value="PROKAR_LIPOPROTEIN"/>
    <property type="match status" value="1"/>
</dbReference>
<dbReference type="AlphaFoldDB" id="A0AAE1AYF2"/>
<proteinExistence type="predicted"/>
<name>A0AAE1AYF2_9GAST</name>